<proteinExistence type="predicted"/>
<dbReference type="PANTHER" id="PTHR31751:SF42">
    <property type="entry name" value="PROTEIN CBG10204"/>
    <property type="match status" value="1"/>
</dbReference>
<evidence type="ECO:0000256" key="1">
    <source>
        <dbReference type="SAM" id="MobiDB-lite"/>
    </source>
</evidence>
<reference evidence="2" key="1">
    <citation type="submission" date="2020-04" db="EMBL/GenBank/DDBJ databases">
        <authorList>
            <person name="Alioto T."/>
            <person name="Alioto T."/>
            <person name="Gomez Garrido J."/>
        </authorList>
    </citation>
    <scope>NUCLEOTIDE SEQUENCE</scope>
    <source>
        <strain evidence="2">A484AB</strain>
    </source>
</reference>
<gene>
    <name evidence="2" type="ORF">PACLA_8A007767</name>
</gene>
<dbReference type="Gene3D" id="2.30.42.10">
    <property type="match status" value="1"/>
</dbReference>
<feature type="compositionally biased region" description="Basic and acidic residues" evidence="1">
    <location>
        <begin position="781"/>
        <end position="792"/>
    </location>
</feature>
<dbReference type="CDD" id="cd00136">
    <property type="entry name" value="PDZ_canonical"/>
    <property type="match status" value="1"/>
</dbReference>
<evidence type="ECO:0000313" key="3">
    <source>
        <dbReference type="Proteomes" id="UP001152795"/>
    </source>
</evidence>
<accession>A0A6S7GKV8</accession>
<protein>
    <submittedName>
        <fullName evidence="2">PREDICTED: uncharacterized protein LOC107331715 isoform X2</fullName>
    </submittedName>
</protein>
<sequence>MSSPEDKERTARPVSVSNFADFFNKLLTGSEENKCQATTTDKQTTLELQEEVIGLTFEKQVGRTQDFKIYYGRNSRGKTGLFIRDVQPQSALAGAMKPEDQLLKINEEDIKNSESGYVNHILDNSSGTIRLEVLSIHAEARETSGEPVVQSPRDRRMGHCRFYFLTETTCRLLNILLDTDTQSKKRKRQLEKLDESQLEESHIDEPANFVIANTEMESLRETNRRLKNKIISLKTSAKGNKSKMKLMRRRVLQLEQRLEEQSVEKSAEESEMEGGNIESEDEASEEENEFYEHDPAYEVDDVDMEEDDEDFIEEDIGLLQHNGNLRSEPKHIVFLSQLLLLFNFCHSCKADNPLVEAKAVGTAAVVTSTCHNPNCPQKTTTWYSQPLTPGRTKARAGNFLLCMAVLLGGGSFTKIRQIFAHMGLGCVSHTTYFRYQKTVLFPTIFLHWKKYQSLLLEKAKKLRNGVVLAGDGRHDSMGHSAKFCAYTIFCCTLAQIIHFNLVQRNQAGSSPAMEFMSFKLSMDYLINYGLTITTFISDRHTSIAKYMRTVLKQIIHYFDVWHLKKKIRKWLTIAYSPLHNKVCAALTNKRLMNGIKKASPLAQTSCLEGFHSVLNHFAPKMIAYSYVGQYCRHILAVIHFNSNLQREKKTNPDKSERIKVSYPKFKNGEATIRSVRVAQNFDYVQEIYETFLSATEKDLKSKEAELKQMCPPAMNTMLNKQTKEEAVRKRNDRREMTIEDVPPSIPVLQHLEQLRRQKEAKKNNEGPKRHCRTCGHPMKGHTKDIDCPKNRT</sequence>
<keyword evidence="3" id="KW-1185">Reference proteome</keyword>
<feature type="compositionally biased region" description="Basic and acidic residues" evidence="1">
    <location>
        <begin position="258"/>
        <end position="268"/>
    </location>
</feature>
<dbReference type="PROSITE" id="PS50106">
    <property type="entry name" value="PDZ"/>
    <property type="match status" value="1"/>
</dbReference>
<evidence type="ECO:0000313" key="2">
    <source>
        <dbReference type="EMBL" id="CAB3994104.1"/>
    </source>
</evidence>
<dbReference type="SMART" id="SM00228">
    <property type="entry name" value="PDZ"/>
    <property type="match status" value="1"/>
</dbReference>
<dbReference type="InterPro" id="IPR001478">
    <property type="entry name" value="PDZ"/>
</dbReference>
<dbReference type="SUPFAM" id="SSF50156">
    <property type="entry name" value="PDZ domain-like"/>
    <property type="match status" value="1"/>
</dbReference>
<dbReference type="OrthoDB" id="3252109at2759"/>
<dbReference type="InterPro" id="IPR036034">
    <property type="entry name" value="PDZ_sf"/>
</dbReference>
<name>A0A6S7GKV8_PARCT</name>
<feature type="region of interest" description="Disordered" evidence="1">
    <location>
        <begin position="757"/>
        <end position="792"/>
    </location>
</feature>
<dbReference type="PANTHER" id="PTHR31751">
    <property type="entry name" value="SI:CH211-108C17.2-RELATED-RELATED"/>
    <property type="match status" value="1"/>
</dbReference>
<dbReference type="AlphaFoldDB" id="A0A6S7GKV8"/>
<feature type="compositionally biased region" description="Acidic residues" evidence="1">
    <location>
        <begin position="278"/>
        <end position="289"/>
    </location>
</feature>
<dbReference type="Pfam" id="PF00595">
    <property type="entry name" value="PDZ"/>
    <property type="match status" value="1"/>
</dbReference>
<feature type="compositionally biased region" description="Basic and acidic residues" evidence="1">
    <location>
        <begin position="757"/>
        <end position="768"/>
    </location>
</feature>
<dbReference type="Proteomes" id="UP001152795">
    <property type="component" value="Unassembled WGS sequence"/>
</dbReference>
<feature type="region of interest" description="Disordered" evidence="1">
    <location>
        <begin position="258"/>
        <end position="289"/>
    </location>
</feature>
<comment type="caution">
    <text evidence="2">The sequence shown here is derived from an EMBL/GenBank/DDBJ whole genome shotgun (WGS) entry which is preliminary data.</text>
</comment>
<dbReference type="EMBL" id="CACRXK020002392">
    <property type="protein sequence ID" value="CAB3994104.1"/>
    <property type="molecule type" value="Genomic_DNA"/>
</dbReference>
<organism evidence="2 3">
    <name type="scientific">Paramuricea clavata</name>
    <name type="common">Red gorgonian</name>
    <name type="synonym">Violescent sea-whip</name>
    <dbReference type="NCBI Taxonomy" id="317549"/>
    <lineage>
        <taxon>Eukaryota</taxon>
        <taxon>Metazoa</taxon>
        <taxon>Cnidaria</taxon>
        <taxon>Anthozoa</taxon>
        <taxon>Octocorallia</taxon>
        <taxon>Malacalcyonacea</taxon>
        <taxon>Plexauridae</taxon>
        <taxon>Paramuricea</taxon>
    </lineage>
</organism>